<dbReference type="SUPFAM" id="SSF48498">
    <property type="entry name" value="Tetracyclin repressor-like, C-terminal domain"/>
    <property type="match status" value="1"/>
</dbReference>
<evidence type="ECO:0000256" key="2">
    <source>
        <dbReference type="ARBA" id="ARBA00023125"/>
    </source>
</evidence>
<dbReference type="Pfam" id="PF00440">
    <property type="entry name" value="TetR_N"/>
    <property type="match status" value="1"/>
</dbReference>
<gene>
    <name evidence="6" type="ORF">GORHZ_084_00110</name>
</gene>
<evidence type="ECO:0000313" key="6">
    <source>
        <dbReference type="EMBL" id="GAB90085.1"/>
    </source>
</evidence>
<evidence type="ECO:0000313" key="7">
    <source>
        <dbReference type="Proteomes" id="UP000008363"/>
    </source>
</evidence>
<organism evidence="6 7">
    <name type="scientific">Gordonia rhizosphera NBRC 16068</name>
    <dbReference type="NCBI Taxonomy" id="1108045"/>
    <lineage>
        <taxon>Bacteria</taxon>
        <taxon>Bacillati</taxon>
        <taxon>Actinomycetota</taxon>
        <taxon>Actinomycetes</taxon>
        <taxon>Mycobacteriales</taxon>
        <taxon>Gordoniaceae</taxon>
        <taxon>Gordonia</taxon>
    </lineage>
</organism>
<dbReference type="SUPFAM" id="SSF46689">
    <property type="entry name" value="Homeodomain-like"/>
    <property type="match status" value="1"/>
</dbReference>
<sequence>MTARRNDDPADELPSLAGVPADKFKPLTARGERTRAALVTAARTVFERDGFADSRLTDITAEAACSIGTFYTYFQSKEEILDAVFAQAHEDMLHPGFPHVASDDDPVAVLEAANRAYFEAYKRNARLRLVLEQVTGNSREFRERRRQRSLAFAERNARQIRRLQERGLADTDLDAMQAARALSGMVSRMAYQAFALGDDADMDELVFTATRLWANAIGLLPNTAVTRGQG</sequence>
<dbReference type="InterPro" id="IPR009057">
    <property type="entry name" value="Homeodomain-like_sf"/>
</dbReference>
<dbReference type="PANTHER" id="PTHR30055">
    <property type="entry name" value="HTH-TYPE TRANSCRIPTIONAL REGULATOR RUTR"/>
    <property type="match status" value="1"/>
</dbReference>
<accession>K6VT42</accession>
<proteinExistence type="predicted"/>
<comment type="caution">
    <text evidence="6">The sequence shown here is derived from an EMBL/GenBank/DDBJ whole genome shotgun (WGS) entry which is preliminary data.</text>
</comment>
<dbReference type="AlphaFoldDB" id="K6VT42"/>
<dbReference type="PROSITE" id="PS50977">
    <property type="entry name" value="HTH_TETR_2"/>
    <property type="match status" value="1"/>
</dbReference>
<dbReference type="Gene3D" id="1.10.10.60">
    <property type="entry name" value="Homeodomain-like"/>
    <property type="match status" value="1"/>
</dbReference>
<keyword evidence="2 4" id="KW-0238">DNA-binding</keyword>
<dbReference type="PANTHER" id="PTHR30055:SF234">
    <property type="entry name" value="HTH-TYPE TRANSCRIPTIONAL REGULATOR BETI"/>
    <property type="match status" value="1"/>
</dbReference>
<feature type="DNA-binding region" description="H-T-H motif" evidence="4">
    <location>
        <begin position="55"/>
        <end position="74"/>
    </location>
</feature>
<keyword evidence="7" id="KW-1185">Reference proteome</keyword>
<feature type="domain" description="HTH tetR-type" evidence="5">
    <location>
        <begin position="32"/>
        <end position="92"/>
    </location>
</feature>
<dbReference type="InterPro" id="IPR036271">
    <property type="entry name" value="Tet_transcr_reg_TetR-rel_C_sf"/>
</dbReference>
<dbReference type="GO" id="GO:0000976">
    <property type="term" value="F:transcription cis-regulatory region binding"/>
    <property type="evidence" value="ECO:0007669"/>
    <property type="project" value="TreeGrafter"/>
</dbReference>
<dbReference type="STRING" id="1108045.GORHZ_084_00110"/>
<dbReference type="OrthoDB" id="5112469at2"/>
<dbReference type="GO" id="GO:0003700">
    <property type="term" value="F:DNA-binding transcription factor activity"/>
    <property type="evidence" value="ECO:0007669"/>
    <property type="project" value="TreeGrafter"/>
</dbReference>
<evidence type="ECO:0000256" key="4">
    <source>
        <dbReference type="PROSITE-ProRule" id="PRU00335"/>
    </source>
</evidence>
<dbReference type="InterPro" id="IPR001647">
    <property type="entry name" value="HTH_TetR"/>
</dbReference>
<dbReference type="Pfam" id="PF21313">
    <property type="entry name" value="EthR_C"/>
    <property type="match status" value="1"/>
</dbReference>
<evidence type="ECO:0000259" key="5">
    <source>
        <dbReference type="PROSITE" id="PS50977"/>
    </source>
</evidence>
<dbReference type="RefSeq" id="WP_006332603.1">
    <property type="nucleotide sequence ID" value="NZ_BAHC01000084.1"/>
</dbReference>
<keyword evidence="1" id="KW-0805">Transcription regulation</keyword>
<dbReference type="InterPro" id="IPR050109">
    <property type="entry name" value="HTH-type_TetR-like_transc_reg"/>
</dbReference>
<keyword evidence="3" id="KW-0804">Transcription</keyword>
<evidence type="ECO:0000256" key="3">
    <source>
        <dbReference type="ARBA" id="ARBA00023163"/>
    </source>
</evidence>
<dbReference type="EMBL" id="BAHC01000084">
    <property type="protein sequence ID" value="GAB90085.1"/>
    <property type="molecule type" value="Genomic_DNA"/>
</dbReference>
<dbReference type="eggNOG" id="COG1309">
    <property type="taxonomic scope" value="Bacteria"/>
</dbReference>
<dbReference type="InterPro" id="IPR049397">
    <property type="entry name" value="EthR_C"/>
</dbReference>
<dbReference type="Proteomes" id="UP000008363">
    <property type="component" value="Unassembled WGS sequence"/>
</dbReference>
<reference evidence="6 7" key="1">
    <citation type="submission" date="2012-08" db="EMBL/GenBank/DDBJ databases">
        <title>Whole genome shotgun sequence of Gordonia rhizosphera NBRC 16068.</title>
        <authorList>
            <person name="Takarada H."/>
            <person name="Isaki S."/>
            <person name="Hosoyama A."/>
            <person name="Tsuchikane K."/>
            <person name="Katsumata H."/>
            <person name="Baba S."/>
            <person name="Ohji S."/>
            <person name="Yamazaki S."/>
            <person name="Fujita N."/>
        </authorList>
    </citation>
    <scope>NUCLEOTIDE SEQUENCE [LARGE SCALE GENOMIC DNA]</scope>
    <source>
        <strain evidence="6 7">NBRC 16068</strain>
    </source>
</reference>
<evidence type="ECO:0000256" key="1">
    <source>
        <dbReference type="ARBA" id="ARBA00023015"/>
    </source>
</evidence>
<name>K6VT42_9ACTN</name>
<dbReference type="Gene3D" id="1.10.357.10">
    <property type="entry name" value="Tetracycline Repressor, domain 2"/>
    <property type="match status" value="1"/>
</dbReference>
<protein>
    <submittedName>
        <fullName evidence="6">Putative TetR family transcriptional regulator</fullName>
    </submittedName>
</protein>
<dbReference type="PRINTS" id="PR00455">
    <property type="entry name" value="HTHTETR"/>
</dbReference>